<dbReference type="Proteomes" id="UP000315525">
    <property type="component" value="Unassembled WGS sequence"/>
</dbReference>
<sequence length="111" mass="13834">MESIDELNRRFVRWQRWFNYQFHSNVPGMAQRTPGEAYHPFRRRRSPRELRTMLVIEDRRKVMRDSRISLYEHRYRVPPGYIGCRIWVKIIGDKIIFEAMNRVIWKQRLRL</sequence>
<dbReference type="EMBL" id="SOJN01000080">
    <property type="protein sequence ID" value="TET45516.1"/>
    <property type="molecule type" value="Genomic_DNA"/>
</dbReference>
<dbReference type="AlphaFoldDB" id="A0A523USK0"/>
<evidence type="ECO:0000313" key="1">
    <source>
        <dbReference type="EMBL" id="TET45516.1"/>
    </source>
</evidence>
<evidence type="ECO:0000313" key="2">
    <source>
        <dbReference type="Proteomes" id="UP000315525"/>
    </source>
</evidence>
<proteinExistence type="predicted"/>
<accession>A0A523USK0</accession>
<organism evidence="1 2">
    <name type="scientific">candidate division TA06 bacterium</name>
    <dbReference type="NCBI Taxonomy" id="2250710"/>
    <lineage>
        <taxon>Bacteria</taxon>
        <taxon>Bacteria division TA06</taxon>
    </lineage>
</organism>
<evidence type="ECO:0008006" key="3">
    <source>
        <dbReference type="Google" id="ProtNLM"/>
    </source>
</evidence>
<comment type="caution">
    <text evidence="1">The sequence shown here is derived from an EMBL/GenBank/DDBJ whole genome shotgun (WGS) entry which is preliminary data.</text>
</comment>
<protein>
    <recommendedName>
        <fullName evidence="3">Transposase</fullName>
    </recommendedName>
</protein>
<reference evidence="1 2" key="1">
    <citation type="submission" date="2019-03" db="EMBL/GenBank/DDBJ databases">
        <title>Metabolic potential of uncultured bacteria and archaea associated with petroleum seepage in deep-sea sediments.</title>
        <authorList>
            <person name="Dong X."/>
            <person name="Hubert C."/>
        </authorList>
    </citation>
    <scope>NUCLEOTIDE SEQUENCE [LARGE SCALE GENOMIC DNA]</scope>
    <source>
        <strain evidence="1">E44_bin18</strain>
    </source>
</reference>
<name>A0A523USK0_UNCT6</name>
<gene>
    <name evidence="1" type="ORF">E3J62_07085</name>
</gene>